<evidence type="ECO:0000256" key="3">
    <source>
        <dbReference type="ARBA" id="ARBA00022475"/>
    </source>
</evidence>
<keyword evidence="6 7" id="KW-0472">Membrane</keyword>
<feature type="domain" description="Acyltransferase 3" evidence="8">
    <location>
        <begin position="19"/>
        <end position="351"/>
    </location>
</feature>
<protein>
    <submittedName>
        <fullName evidence="9">Acyltransferase</fullName>
        <ecNumber evidence="9">2.3.1.-</ecNumber>
    </submittedName>
</protein>
<keyword evidence="4 7" id="KW-0812">Transmembrane</keyword>
<evidence type="ECO:0000259" key="8">
    <source>
        <dbReference type="Pfam" id="PF01757"/>
    </source>
</evidence>
<feature type="transmembrane region" description="Helical" evidence="7">
    <location>
        <begin position="135"/>
        <end position="155"/>
    </location>
</feature>
<evidence type="ECO:0000256" key="2">
    <source>
        <dbReference type="ARBA" id="ARBA00007400"/>
    </source>
</evidence>
<evidence type="ECO:0000313" key="9">
    <source>
        <dbReference type="EMBL" id="WSE33893.1"/>
    </source>
</evidence>
<sequence>MTTTELAPVPAPARPAHLHQLDLYRVLTFALVIFLHVLGATTFPQDVVSDAIEAPLHFTREAFFALTTFVLVFSARSRPPRPVAFWRRRVPWVAVPYVVWSLLYWGYSLATAEQAVGSVAAALRALVIEIADGTAWYHLYFLLVTLQVYLLFPLLMKLVRTIERRPWLVLAVSGAVQIAVTWFLSYPPEGVEYSTVSRFFTTLLPYQFYSVLGAVAAVHFAAVQAFVRRHRWVVVAGLVGSLAVAETGYFVSVHNGLWPELASDAFRPYLVPWCVAAIAGLFLAGTRWADAGRPGGRVVSWAVDRSFAIFLTHPLALALLGPLIAYVGDGAGAPWTTVVVYPATVALTLVFVEVLRRLPWSRALTGRPQLTRVAATAAAWAAGSRTNPRGSS</sequence>
<evidence type="ECO:0000256" key="1">
    <source>
        <dbReference type="ARBA" id="ARBA00004651"/>
    </source>
</evidence>
<comment type="subcellular location">
    <subcellularLocation>
        <location evidence="1">Cell membrane</location>
        <topology evidence="1">Multi-pass membrane protein</topology>
    </subcellularLocation>
</comment>
<dbReference type="GO" id="GO:0016746">
    <property type="term" value="F:acyltransferase activity"/>
    <property type="evidence" value="ECO:0007669"/>
    <property type="project" value="UniProtKB-KW"/>
</dbReference>
<dbReference type="PANTHER" id="PTHR40074">
    <property type="entry name" value="O-ACETYLTRANSFERASE WECH"/>
    <property type="match status" value="1"/>
</dbReference>
<feature type="transmembrane region" description="Helical" evidence="7">
    <location>
        <begin position="206"/>
        <end position="227"/>
    </location>
</feature>
<feature type="transmembrane region" description="Helical" evidence="7">
    <location>
        <begin position="90"/>
        <end position="107"/>
    </location>
</feature>
<dbReference type="InterPro" id="IPR002656">
    <property type="entry name" value="Acyl_transf_3_dom"/>
</dbReference>
<keyword evidence="9" id="KW-0012">Acyltransferase</keyword>
<dbReference type="EMBL" id="CP142149">
    <property type="protein sequence ID" value="WSE33893.1"/>
    <property type="molecule type" value="Genomic_DNA"/>
</dbReference>
<dbReference type="Proteomes" id="UP001330812">
    <property type="component" value="Chromosome"/>
</dbReference>
<feature type="transmembrane region" description="Helical" evidence="7">
    <location>
        <begin position="333"/>
        <end position="352"/>
    </location>
</feature>
<evidence type="ECO:0000313" key="10">
    <source>
        <dbReference type="Proteomes" id="UP001330812"/>
    </source>
</evidence>
<dbReference type="EC" id="2.3.1.-" evidence="9"/>
<feature type="transmembrane region" description="Helical" evidence="7">
    <location>
        <begin position="167"/>
        <end position="186"/>
    </location>
</feature>
<reference evidence="9 10" key="1">
    <citation type="journal article" date="2015" name="Int. J. Syst. Evol. Microbiol.">
        <title>Amycolatopsis rhabdoformis sp. nov., an actinomycete isolated from a tropical forest soil.</title>
        <authorList>
            <person name="Souza W.R."/>
            <person name="Silva R.E."/>
            <person name="Goodfellow M."/>
            <person name="Busarakam K."/>
            <person name="Figueiro F.S."/>
            <person name="Ferreira D."/>
            <person name="Rodrigues-Filho E."/>
            <person name="Moraes L.A.B."/>
            <person name="Zucchi T.D."/>
        </authorList>
    </citation>
    <scope>NUCLEOTIDE SEQUENCE [LARGE SCALE GENOMIC DNA]</scope>
    <source>
        <strain evidence="9 10">NCIMB 14900</strain>
    </source>
</reference>
<comment type="similarity">
    <text evidence="2">Belongs to the acyltransferase 3 family.</text>
</comment>
<dbReference type="RefSeq" id="WP_326836694.1">
    <property type="nucleotide sequence ID" value="NZ_CP142149.1"/>
</dbReference>
<keyword evidence="10" id="KW-1185">Reference proteome</keyword>
<proteinExistence type="inferred from homology"/>
<feature type="transmembrane region" description="Helical" evidence="7">
    <location>
        <begin position="62"/>
        <end position="78"/>
    </location>
</feature>
<name>A0ABZ1IJL2_9PSEU</name>
<keyword evidence="5 7" id="KW-1133">Transmembrane helix</keyword>
<dbReference type="Pfam" id="PF01757">
    <property type="entry name" value="Acyl_transf_3"/>
    <property type="match status" value="1"/>
</dbReference>
<evidence type="ECO:0000256" key="6">
    <source>
        <dbReference type="ARBA" id="ARBA00023136"/>
    </source>
</evidence>
<feature type="transmembrane region" description="Helical" evidence="7">
    <location>
        <begin position="23"/>
        <end position="42"/>
    </location>
</feature>
<keyword evidence="9" id="KW-0808">Transferase</keyword>
<dbReference type="PANTHER" id="PTHR40074:SF2">
    <property type="entry name" value="O-ACETYLTRANSFERASE WECH"/>
    <property type="match status" value="1"/>
</dbReference>
<keyword evidence="3" id="KW-1003">Cell membrane</keyword>
<accession>A0ABZ1IJL2</accession>
<feature type="transmembrane region" description="Helical" evidence="7">
    <location>
        <begin position="270"/>
        <end position="286"/>
    </location>
</feature>
<feature type="transmembrane region" description="Helical" evidence="7">
    <location>
        <begin position="232"/>
        <end position="250"/>
    </location>
</feature>
<organism evidence="9 10">
    <name type="scientific">Amycolatopsis rhabdoformis</name>
    <dbReference type="NCBI Taxonomy" id="1448059"/>
    <lineage>
        <taxon>Bacteria</taxon>
        <taxon>Bacillati</taxon>
        <taxon>Actinomycetota</taxon>
        <taxon>Actinomycetes</taxon>
        <taxon>Pseudonocardiales</taxon>
        <taxon>Pseudonocardiaceae</taxon>
        <taxon>Amycolatopsis</taxon>
    </lineage>
</organism>
<feature type="transmembrane region" description="Helical" evidence="7">
    <location>
        <begin position="307"/>
        <end position="327"/>
    </location>
</feature>
<gene>
    <name evidence="9" type="ORF">VSH64_17585</name>
</gene>
<evidence type="ECO:0000256" key="5">
    <source>
        <dbReference type="ARBA" id="ARBA00022989"/>
    </source>
</evidence>
<evidence type="ECO:0000256" key="7">
    <source>
        <dbReference type="SAM" id="Phobius"/>
    </source>
</evidence>
<evidence type="ECO:0000256" key="4">
    <source>
        <dbReference type="ARBA" id="ARBA00022692"/>
    </source>
</evidence>